<keyword evidence="4" id="KW-1185">Reference proteome</keyword>
<proteinExistence type="predicted"/>
<name>A0A0B2S7Z8_GLYSO</name>
<dbReference type="PANTHER" id="PTHR36352:SF1">
    <property type="entry name" value="EXPRESSED PROTEIN"/>
    <property type="match status" value="1"/>
</dbReference>
<protein>
    <recommendedName>
        <fullName evidence="1">DUF7148 domain-containing protein</fullName>
    </recommendedName>
</protein>
<organism evidence="2">
    <name type="scientific">Glycine soja</name>
    <name type="common">Wild soybean</name>
    <dbReference type="NCBI Taxonomy" id="3848"/>
    <lineage>
        <taxon>Eukaryota</taxon>
        <taxon>Viridiplantae</taxon>
        <taxon>Streptophyta</taxon>
        <taxon>Embryophyta</taxon>
        <taxon>Tracheophyta</taxon>
        <taxon>Spermatophyta</taxon>
        <taxon>Magnoliopsida</taxon>
        <taxon>eudicotyledons</taxon>
        <taxon>Gunneridae</taxon>
        <taxon>Pentapetalae</taxon>
        <taxon>rosids</taxon>
        <taxon>fabids</taxon>
        <taxon>Fabales</taxon>
        <taxon>Fabaceae</taxon>
        <taxon>Papilionoideae</taxon>
        <taxon>50 kb inversion clade</taxon>
        <taxon>NPAAA clade</taxon>
        <taxon>indigoferoid/millettioid clade</taxon>
        <taxon>Phaseoleae</taxon>
        <taxon>Glycine</taxon>
        <taxon>Glycine subgen. Soja</taxon>
    </lineage>
</organism>
<sequence>MVMMASSSSTIQSVYPRVSGANFHVPLSPHSLVPIYNNSHSFSKLRNSIHLAAAPLPKASAGNGGLTDDGVSLGTMKLPLDNDLQRFASLLFQETIYTDEPCLILLLCQQ</sequence>
<reference evidence="2" key="1">
    <citation type="submission" date="2014-07" db="EMBL/GenBank/DDBJ databases">
        <title>Identification of a novel salt tolerance gene in wild soybean by whole-genome sequencing.</title>
        <authorList>
            <person name="Lam H.-M."/>
            <person name="Qi X."/>
            <person name="Li M.-W."/>
            <person name="Liu X."/>
            <person name="Xie M."/>
            <person name="Ni M."/>
            <person name="Xu X."/>
        </authorList>
    </citation>
    <scope>NUCLEOTIDE SEQUENCE [LARGE SCALE GENOMIC DNA]</scope>
    <source>
        <tissue evidence="2">Root</tissue>
    </source>
</reference>
<dbReference type="EMBL" id="QZWG01000002">
    <property type="protein sequence ID" value="RZC25880.1"/>
    <property type="molecule type" value="Genomic_DNA"/>
</dbReference>
<dbReference type="PANTHER" id="PTHR36352">
    <property type="entry name" value="EXPRESSED PROTEIN"/>
    <property type="match status" value="1"/>
</dbReference>
<reference evidence="3 4" key="2">
    <citation type="submission" date="2018-09" db="EMBL/GenBank/DDBJ databases">
        <title>A high-quality reference genome of wild soybean provides a powerful tool to mine soybean genomes.</title>
        <authorList>
            <person name="Xie M."/>
            <person name="Chung C.Y.L."/>
            <person name="Li M.-W."/>
            <person name="Wong F.-L."/>
            <person name="Chan T.-F."/>
            <person name="Lam H.-M."/>
        </authorList>
    </citation>
    <scope>NUCLEOTIDE SEQUENCE [LARGE SCALE GENOMIC DNA]</scope>
    <source>
        <strain evidence="4">cv. W05</strain>
        <tissue evidence="3">Hypocotyl of etiolated seedlings</tissue>
    </source>
</reference>
<evidence type="ECO:0000313" key="4">
    <source>
        <dbReference type="Proteomes" id="UP000289340"/>
    </source>
</evidence>
<evidence type="ECO:0000259" key="1">
    <source>
        <dbReference type="Pfam" id="PF23650"/>
    </source>
</evidence>
<dbReference type="GO" id="GO:0009570">
    <property type="term" value="C:chloroplast stroma"/>
    <property type="evidence" value="ECO:0007669"/>
    <property type="project" value="TreeGrafter"/>
</dbReference>
<dbReference type="GO" id="GO:0009535">
    <property type="term" value="C:chloroplast thylakoid membrane"/>
    <property type="evidence" value="ECO:0007669"/>
    <property type="project" value="TreeGrafter"/>
</dbReference>
<dbReference type="AlphaFoldDB" id="A0A0B2S7Z8"/>
<dbReference type="EMBL" id="KN644090">
    <property type="protein sequence ID" value="KHN42801.1"/>
    <property type="molecule type" value="Genomic_DNA"/>
</dbReference>
<evidence type="ECO:0000313" key="3">
    <source>
        <dbReference type="EMBL" id="RZC25880.1"/>
    </source>
</evidence>
<dbReference type="Proteomes" id="UP000289340">
    <property type="component" value="Chromosome 2"/>
</dbReference>
<dbReference type="InterPro" id="IPR055572">
    <property type="entry name" value="DUF7148"/>
</dbReference>
<evidence type="ECO:0000313" key="2">
    <source>
        <dbReference type="EMBL" id="KHN42801.1"/>
    </source>
</evidence>
<accession>A0A0B2S7Z8</accession>
<gene>
    <name evidence="3" type="ORF">D0Y65_004533</name>
    <name evidence="2" type="ORF">glysoja_036975</name>
</gene>
<dbReference type="Proteomes" id="UP000053555">
    <property type="component" value="Unassembled WGS sequence"/>
</dbReference>
<dbReference type="Pfam" id="PF23650">
    <property type="entry name" value="DUF7148"/>
    <property type="match status" value="1"/>
</dbReference>
<feature type="domain" description="DUF7148" evidence="1">
    <location>
        <begin position="68"/>
        <end position="93"/>
    </location>
</feature>